<dbReference type="AlphaFoldDB" id="A0A1Y2DUQ4"/>
<sequence length="125" mass="13843">MSLISTLLIFWPCEHTIVGRGAFCAPMLRSCANDDVGWCANIRPKTHFFDLNISHLKLSIVFTSGESSLMKDCKGLKRSHAAVSVVHAKHHARRCVQQNRPVRFVGVKITFLPSALNGFPPGKQS</sequence>
<dbReference type="Proteomes" id="UP000193689">
    <property type="component" value="Unassembled WGS sequence"/>
</dbReference>
<keyword evidence="2" id="KW-1185">Reference proteome</keyword>
<proteinExistence type="predicted"/>
<protein>
    <submittedName>
        <fullName evidence="1">Uncharacterized protein</fullName>
    </submittedName>
</protein>
<dbReference type="GeneID" id="63776605"/>
<dbReference type="EMBL" id="MCFJ01000008">
    <property type="protein sequence ID" value="ORY63003.1"/>
    <property type="molecule type" value="Genomic_DNA"/>
</dbReference>
<gene>
    <name evidence="1" type="ORF">BCR38DRAFT_435646</name>
</gene>
<evidence type="ECO:0000313" key="1">
    <source>
        <dbReference type="EMBL" id="ORY63003.1"/>
    </source>
</evidence>
<reference evidence="1 2" key="1">
    <citation type="submission" date="2016-07" db="EMBL/GenBank/DDBJ databases">
        <title>Pervasive Adenine N6-methylation of Active Genes in Fungi.</title>
        <authorList>
            <consortium name="DOE Joint Genome Institute"/>
            <person name="Mondo S.J."/>
            <person name="Dannebaum R.O."/>
            <person name="Kuo R.C."/>
            <person name="Labutti K."/>
            <person name="Haridas S."/>
            <person name="Kuo A."/>
            <person name="Salamov A."/>
            <person name="Ahrendt S.R."/>
            <person name="Lipzen A."/>
            <person name="Sullivan W."/>
            <person name="Andreopoulos W.B."/>
            <person name="Clum A."/>
            <person name="Lindquist E."/>
            <person name="Daum C."/>
            <person name="Ramamoorthy G.K."/>
            <person name="Gryganskyi A."/>
            <person name="Culley D."/>
            <person name="Magnuson J.K."/>
            <person name="James T.Y."/>
            <person name="O'Malley M.A."/>
            <person name="Stajich J.E."/>
            <person name="Spatafora J.W."/>
            <person name="Visel A."/>
            <person name="Grigoriev I.V."/>
        </authorList>
    </citation>
    <scope>NUCLEOTIDE SEQUENCE [LARGE SCALE GENOMIC DNA]</scope>
    <source>
        <strain evidence="1 2">CBS 129021</strain>
    </source>
</reference>
<comment type="caution">
    <text evidence="1">The sequence shown here is derived from an EMBL/GenBank/DDBJ whole genome shotgun (WGS) entry which is preliminary data.</text>
</comment>
<dbReference type="RefSeq" id="XP_040714660.1">
    <property type="nucleotide sequence ID" value="XM_040860393.1"/>
</dbReference>
<accession>A0A1Y2DUQ4</accession>
<name>A0A1Y2DUQ4_9PEZI</name>
<organism evidence="1 2">
    <name type="scientific">Pseudomassariella vexata</name>
    <dbReference type="NCBI Taxonomy" id="1141098"/>
    <lineage>
        <taxon>Eukaryota</taxon>
        <taxon>Fungi</taxon>
        <taxon>Dikarya</taxon>
        <taxon>Ascomycota</taxon>
        <taxon>Pezizomycotina</taxon>
        <taxon>Sordariomycetes</taxon>
        <taxon>Xylariomycetidae</taxon>
        <taxon>Amphisphaeriales</taxon>
        <taxon>Pseudomassariaceae</taxon>
        <taxon>Pseudomassariella</taxon>
    </lineage>
</organism>
<dbReference type="InParanoid" id="A0A1Y2DUQ4"/>
<evidence type="ECO:0000313" key="2">
    <source>
        <dbReference type="Proteomes" id="UP000193689"/>
    </source>
</evidence>